<keyword evidence="4" id="KW-1185">Reference proteome</keyword>
<protein>
    <recommendedName>
        <fullName evidence="2">YCII-related domain-containing protein</fullName>
    </recommendedName>
</protein>
<proteinExistence type="inferred from homology"/>
<dbReference type="PANTHER" id="PTHR37828:SF1">
    <property type="entry name" value="YCII-RELATED DOMAIN-CONTAINING PROTEIN"/>
    <property type="match status" value="1"/>
</dbReference>
<dbReference type="InterPro" id="IPR005545">
    <property type="entry name" value="YCII"/>
</dbReference>
<accession>A0AAN0MI59</accession>
<dbReference type="Gene3D" id="3.30.70.1060">
    <property type="entry name" value="Dimeric alpha+beta barrel"/>
    <property type="match status" value="1"/>
</dbReference>
<feature type="domain" description="YCII-related" evidence="2">
    <location>
        <begin position="6"/>
        <end position="89"/>
    </location>
</feature>
<dbReference type="AlphaFoldDB" id="A0AAN0MI59"/>
<dbReference type="InterPro" id="IPR011008">
    <property type="entry name" value="Dimeric_a/b-barrel"/>
</dbReference>
<dbReference type="PANTHER" id="PTHR37828">
    <property type="entry name" value="GSR2449 PROTEIN"/>
    <property type="match status" value="1"/>
</dbReference>
<evidence type="ECO:0000256" key="1">
    <source>
        <dbReference type="ARBA" id="ARBA00007689"/>
    </source>
</evidence>
<evidence type="ECO:0000313" key="4">
    <source>
        <dbReference type="Proteomes" id="UP001431656"/>
    </source>
</evidence>
<sequence>MRMAYFAVQYVYSSDAELVARVRPEHRVYLRSLVEAGSLKASGPYVGADRDSALLIFSADNVDQVRALVADDPMSVNDVLDSLTITEWNPLLGVFAS</sequence>
<dbReference type="KEGG" id="broo:brsh051_22020"/>
<dbReference type="EMBL" id="AP028056">
    <property type="protein sequence ID" value="BEH02921.1"/>
    <property type="molecule type" value="Genomic_DNA"/>
</dbReference>
<evidence type="ECO:0000313" key="3">
    <source>
        <dbReference type="EMBL" id="BEH02921.1"/>
    </source>
</evidence>
<dbReference type="Pfam" id="PF03795">
    <property type="entry name" value="YCII"/>
    <property type="match status" value="1"/>
</dbReference>
<evidence type="ECO:0000259" key="2">
    <source>
        <dbReference type="Pfam" id="PF03795"/>
    </source>
</evidence>
<gene>
    <name evidence="3" type="ORF">brsh051_22020</name>
</gene>
<name>A0AAN0MI59_9ACTN</name>
<dbReference type="SUPFAM" id="SSF54909">
    <property type="entry name" value="Dimeric alpha+beta barrel"/>
    <property type="match status" value="1"/>
</dbReference>
<reference evidence="3" key="1">
    <citation type="journal article" date="2024" name="Int. J. Syst. Evol. Microbiol.">
        <title>Brooklawnia propionicigenes sp. nov., a facultatively anaerobic, propionate-producing bacterium isolated from a methanogenic reactor treating waste from cattle farms.</title>
        <authorList>
            <person name="Akita Y."/>
            <person name="Ueki A."/>
            <person name="Tonouchi A."/>
            <person name="Sugawara Y."/>
            <person name="Honma S."/>
            <person name="Kaku N."/>
            <person name="Ueki K."/>
        </authorList>
    </citation>
    <scope>NUCLEOTIDE SEQUENCE</scope>
    <source>
        <strain evidence="3">SH051</strain>
    </source>
</reference>
<dbReference type="Proteomes" id="UP001431656">
    <property type="component" value="Chromosome"/>
</dbReference>
<comment type="similarity">
    <text evidence="1">Belongs to the YciI family.</text>
</comment>
<organism evidence="3 4">
    <name type="scientific">Brooklawnia propionicigenes</name>
    <dbReference type="NCBI Taxonomy" id="3041175"/>
    <lineage>
        <taxon>Bacteria</taxon>
        <taxon>Bacillati</taxon>
        <taxon>Actinomycetota</taxon>
        <taxon>Actinomycetes</taxon>
        <taxon>Propionibacteriales</taxon>
        <taxon>Propionibacteriaceae</taxon>
        <taxon>Brooklawnia</taxon>
    </lineage>
</organism>